<reference evidence="2 3" key="1">
    <citation type="submission" date="2024-06" db="EMBL/GenBank/DDBJ databases">
        <title>Genomic Encyclopedia of Type Strains, Phase IV (KMG-IV): sequencing the most valuable type-strain genomes for metagenomic binning, comparative biology and taxonomic classification.</title>
        <authorList>
            <person name="Goeker M."/>
        </authorList>
    </citation>
    <scope>NUCLEOTIDE SEQUENCE [LARGE SCALE GENOMIC DNA]</scope>
    <source>
        <strain evidence="2 3">DSM 29780</strain>
    </source>
</reference>
<keyword evidence="2" id="KW-0808">Transferase</keyword>
<sequence>MNHAVVEKFFPESRAGGYTRVDGSVEFYQRINSIVSEDSVVLDIGAGRGVAHVDGPGSYIRRLMSFRGRCKKVIGIDVDDAVLGNPSLDEAHVIEKNAFPLPDSSVDLAFADWVLEHIGDVSAFSAEVERVIRPGGWFCARTPNKWGYISIASRLIPEALHARVLKRAQPNRKTEDVFPTFYRLNTRNDIGNAFTADRWDVVTYTYDSEPAYFGNNTLLWRLALFMFRLTPPGMGSVVMLFARKREAAS</sequence>
<dbReference type="SUPFAM" id="SSF53335">
    <property type="entry name" value="S-adenosyl-L-methionine-dependent methyltransferases"/>
    <property type="match status" value="1"/>
</dbReference>
<dbReference type="GO" id="GO:0008168">
    <property type="term" value="F:methyltransferase activity"/>
    <property type="evidence" value="ECO:0007669"/>
    <property type="project" value="UniProtKB-KW"/>
</dbReference>
<accession>A0ABV2IXD8</accession>
<dbReference type="CDD" id="cd02440">
    <property type="entry name" value="AdoMet_MTases"/>
    <property type="match status" value="1"/>
</dbReference>
<name>A0ABV2IXD8_9HYPH</name>
<organism evidence="2 3">
    <name type="scientific">Rhizobium aquaticum</name>
    <dbReference type="NCBI Taxonomy" id="1549636"/>
    <lineage>
        <taxon>Bacteria</taxon>
        <taxon>Pseudomonadati</taxon>
        <taxon>Pseudomonadota</taxon>
        <taxon>Alphaproteobacteria</taxon>
        <taxon>Hyphomicrobiales</taxon>
        <taxon>Rhizobiaceae</taxon>
        <taxon>Rhizobium/Agrobacterium group</taxon>
        <taxon>Rhizobium</taxon>
    </lineage>
</organism>
<feature type="domain" description="Methyltransferase type 11" evidence="1">
    <location>
        <begin position="55"/>
        <end position="139"/>
    </location>
</feature>
<keyword evidence="3" id="KW-1185">Reference proteome</keyword>
<keyword evidence="2" id="KW-0489">Methyltransferase</keyword>
<evidence type="ECO:0000259" key="1">
    <source>
        <dbReference type="Pfam" id="PF08241"/>
    </source>
</evidence>
<evidence type="ECO:0000313" key="2">
    <source>
        <dbReference type="EMBL" id="MET3613146.1"/>
    </source>
</evidence>
<dbReference type="Proteomes" id="UP001549047">
    <property type="component" value="Unassembled WGS sequence"/>
</dbReference>
<dbReference type="InterPro" id="IPR013216">
    <property type="entry name" value="Methyltransf_11"/>
</dbReference>
<dbReference type="RefSeq" id="WP_354555637.1">
    <property type="nucleotide sequence ID" value="NZ_JBEPMB010000001.1"/>
</dbReference>
<dbReference type="GO" id="GO:0032259">
    <property type="term" value="P:methylation"/>
    <property type="evidence" value="ECO:0007669"/>
    <property type="project" value="UniProtKB-KW"/>
</dbReference>
<protein>
    <submittedName>
        <fullName evidence="2">SAM-dependent methyltransferase</fullName>
    </submittedName>
</protein>
<gene>
    <name evidence="2" type="ORF">ABID16_001451</name>
</gene>
<proteinExistence type="predicted"/>
<dbReference type="EMBL" id="JBEPMB010000001">
    <property type="protein sequence ID" value="MET3613146.1"/>
    <property type="molecule type" value="Genomic_DNA"/>
</dbReference>
<evidence type="ECO:0000313" key="3">
    <source>
        <dbReference type="Proteomes" id="UP001549047"/>
    </source>
</evidence>
<dbReference type="Pfam" id="PF08241">
    <property type="entry name" value="Methyltransf_11"/>
    <property type="match status" value="1"/>
</dbReference>
<dbReference type="Gene3D" id="3.40.50.150">
    <property type="entry name" value="Vaccinia Virus protein VP39"/>
    <property type="match status" value="1"/>
</dbReference>
<dbReference type="InterPro" id="IPR029063">
    <property type="entry name" value="SAM-dependent_MTases_sf"/>
</dbReference>
<comment type="caution">
    <text evidence="2">The sequence shown here is derived from an EMBL/GenBank/DDBJ whole genome shotgun (WGS) entry which is preliminary data.</text>
</comment>